<keyword evidence="2" id="KW-0347">Helicase</keyword>
<sequence>MSQQPLAYRMRPSNIEEIIGQTHLVAEGKTLNRMIKAERLASMILFGPPGTGKTSMATALAKSLKIPHKTLNAVTDKKRIWKSPWKKRKCTVN</sequence>
<dbReference type="GO" id="GO:0016887">
    <property type="term" value="F:ATP hydrolysis activity"/>
    <property type="evidence" value="ECO:0007669"/>
    <property type="project" value="InterPro"/>
</dbReference>
<gene>
    <name evidence="2" type="ORF">SAMN04487936_101215</name>
</gene>
<protein>
    <submittedName>
        <fullName evidence="2">Holliday junction DNA helicase ruvB N-terminus</fullName>
    </submittedName>
</protein>
<dbReference type="PANTHER" id="PTHR13779">
    <property type="entry name" value="WERNER HELICASE-INTERACTING PROTEIN 1 FAMILY MEMBER"/>
    <property type="match status" value="1"/>
</dbReference>
<dbReference type="SUPFAM" id="SSF52540">
    <property type="entry name" value="P-loop containing nucleoside triphosphate hydrolases"/>
    <property type="match status" value="1"/>
</dbReference>
<keyword evidence="2" id="KW-0547">Nucleotide-binding</keyword>
<evidence type="ECO:0000259" key="1">
    <source>
        <dbReference type="Pfam" id="PF00004"/>
    </source>
</evidence>
<dbReference type="Pfam" id="PF00004">
    <property type="entry name" value="AAA"/>
    <property type="match status" value="1"/>
</dbReference>
<dbReference type="Proteomes" id="UP000183557">
    <property type="component" value="Unassembled WGS sequence"/>
</dbReference>
<dbReference type="PANTHER" id="PTHR13779:SF7">
    <property type="entry name" value="ATPASE WRNIP1"/>
    <property type="match status" value="1"/>
</dbReference>
<dbReference type="InterPro" id="IPR003959">
    <property type="entry name" value="ATPase_AAA_core"/>
</dbReference>
<evidence type="ECO:0000313" key="2">
    <source>
        <dbReference type="EMBL" id="SFJ17791.1"/>
    </source>
</evidence>
<dbReference type="GO" id="GO:0005524">
    <property type="term" value="F:ATP binding"/>
    <property type="evidence" value="ECO:0007669"/>
    <property type="project" value="InterPro"/>
</dbReference>
<dbReference type="Gene3D" id="3.40.50.300">
    <property type="entry name" value="P-loop containing nucleotide triphosphate hydrolases"/>
    <property type="match status" value="1"/>
</dbReference>
<dbReference type="AlphaFoldDB" id="A0A1I3P8Q7"/>
<dbReference type="InterPro" id="IPR051314">
    <property type="entry name" value="AAA_ATPase_RarA/MGS1/WRNIP1"/>
</dbReference>
<proteinExistence type="predicted"/>
<accession>A0A1I3P8Q7</accession>
<dbReference type="GO" id="GO:0000731">
    <property type="term" value="P:DNA synthesis involved in DNA repair"/>
    <property type="evidence" value="ECO:0007669"/>
    <property type="project" value="TreeGrafter"/>
</dbReference>
<dbReference type="GO" id="GO:0008047">
    <property type="term" value="F:enzyme activator activity"/>
    <property type="evidence" value="ECO:0007669"/>
    <property type="project" value="TreeGrafter"/>
</dbReference>
<keyword evidence="2" id="KW-0378">Hydrolase</keyword>
<keyword evidence="3" id="KW-1185">Reference proteome</keyword>
<evidence type="ECO:0000313" key="3">
    <source>
        <dbReference type="Proteomes" id="UP000183557"/>
    </source>
</evidence>
<dbReference type="GO" id="GO:0006261">
    <property type="term" value="P:DNA-templated DNA replication"/>
    <property type="evidence" value="ECO:0007669"/>
    <property type="project" value="TreeGrafter"/>
</dbReference>
<feature type="domain" description="ATPase AAA-type core" evidence="1">
    <location>
        <begin position="43"/>
        <end position="74"/>
    </location>
</feature>
<keyword evidence="2" id="KW-0067">ATP-binding</keyword>
<organism evidence="2 3">
    <name type="scientific">Halobacillus dabanensis</name>
    <dbReference type="NCBI Taxonomy" id="240302"/>
    <lineage>
        <taxon>Bacteria</taxon>
        <taxon>Bacillati</taxon>
        <taxon>Bacillota</taxon>
        <taxon>Bacilli</taxon>
        <taxon>Bacillales</taxon>
        <taxon>Bacillaceae</taxon>
        <taxon>Halobacillus</taxon>
    </lineage>
</organism>
<dbReference type="CDD" id="cd00009">
    <property type="entry name" value="AAA"/>
    <property type="match status" value="1"/>
</dbReference>
<dbReference type="InterPro" id="IPR027417">
    <property type="entry name" value="P-loop_NTPase"/>
</dbReference>
<name>A0A1I3P8Q7_HALDA</name>
<reference evidence="3" key="1">
    <citation type="submission" date="2016-10" db="EMBL/GenBank/DDBJ databases">
        <authorList>
            <person name="Varghese N."/>
            <person name="Submissions S."/>
        </authorList>
    </citation>
    <scope>NUCLEOTIDE SEQUENCE [LARGE SCALE GENOMIC DNA]</scope>
    <source>
        <strain evidence="3">CGMCC 1.3704</strain>
    </source>
</reference>
<dbReference type="EMBL" id="FOSB01000001">
    <property type="protein sequence ID" value="SFJ17791.1"/>
    <property type="molecule type" value="Genomic_DNA"/>
</dbReference>
<dbReference type="GO" id="GO:0017116">
    <property type="term" value="F:single-stranded DNA helicase activity"/>
    <property type="evidence" value="ECO:0007669"/>
    <property type="project" value="TreeGrafter"/>
</dbReference>